<evidence type="ECO:0000313" key="3">
    <source>
        <dbReference type="Proteomes" id="UP000800041"/>
    </source>
</evidence>
<evidence type="ECO:0000313" key="2">
    <source>
        <dbReference type="EMBL" id="KAF1989382.1"/>
    </source>
</evidence>
<organism evidence="2 3">
    <name type="scientific">Aulographum hederae CBS 113979</name>
    <dbReference type="NCBI Taxonomy" id="1176131"/>
    <lineage>
        <taxon>Eukaryota</taxon>
        <taxon>Fungi</taxon>
        <taxon>Dikarya</taxon>
        <taxon>Ascomycota</taxon>
        <taxon>Pezizomycotina</taxon>
        <taxon>Dothideomycetes</taxon>
        <taxon>Pleosporomycetidae</taxon>
        <taxon>Aulographales</taxon>
        <taxon>Aulographaceae</taxon>
    </lineage>
</organism>
<feature type="chain" id="PRO_5026106186" description="Secreted protein" evidence="1">
    <location>
        <begin position="23"/>
        <end position="97"/>
    </location>
</feature>
<evidence type="ECO:0000256" key="1">
    <source>
        <dbReference type="SAM" id="SignalP"/>
    </source>
</evidence>
<dbReference type="AlphaFoldDB" id="A0A6G1H8I7"/>
<evidence type="ECO:0008006" key="4">
    <source>
        <dbReference type="Google" id="ProtNLM"/>
    </source>
</evidence>
<keyword evidence="1" id="KW-0732">Signal</keyword>
<accession>A0A6G1H8I7</accession>
<gene>
    <name evidence="2" type="ORF">K402DRAFT_390959</name>
</gene>
<reference evidence="2" key="1">
    <citation type="journal article" date="2020" name="Stud. Mycol.">
        <title>101 Dothideomycetes genomes: a test case for predicting lifestyles and emergence of pathogens.</title>
        <authorList>
            <person name="Haridas S."/>
            <person name="Albert R."/>
            <person name="Binder M."/>
            <person name="Bloem J."/>
            <person name="Labutti K."/>
            <person name="Salamov A."/>
            <person name="Andreopoulos B."/>
            <person name="Baker S."/>
            <person name="Barry K."/>
            <person name="Bills G."/>
            <person name="Bluhm B."/>
            <person name="Cannon C."/>
            <person name="Castanera R."/>
            <person name="Culley D."/>
            <person name="Daum C."/>
            <person name="Ezra D."/>
            <person name="Gonzalez J."/>
            <person name="Henrissat B."/>
            <person name="Kuo A."/>
            <person name="Liang C."/>
            <person name="Lipzen A."/>
            <person name="Lutzoni F."/>
            <person name="Magnuson J."/>
            <person name="Mondo S."/>
            <person name="Nolan M."/>
            <person name="Ohm R."/>
            <person name="Pangilinan J."/>
            <person name="Park H.-J."/>
            <person name="Ramirez L."/>
            <person name="Alfaro M."/>
            <person name="Sun H."/>
            <person name="Tritt A."/>
            <person name="Yoshinaga Y."/>
            <person name="Zwiers L.-H."/>
            <person name="Turgeon B."/>
            <person name="Goodwin S."/>
            <person name="Spatafora J."/>
            <person name="Crous P."/>
            <person name="Grigoriev I."/>
        </authorList>
    </citation>
    <scope>NUCLEOTIDE SEQUENCE</scope>
    <source>
        <strain evidence="2">CBS 113979</strain>
    </source>
</reference>
<protein>
    <recommendedName>
        <fullName evidence="4">Secreted protein</fullName>
    </recommendedName>
</protein>
<proteinExistence type="predicted"/>
<feature type="signal peptide" evidence="1">
    <location>
        <begin position="1"/>
        <end position="22"/>
    </location>
</feature>
<name>A0A6G1H8I7_9PEZI</name>
<dbReference type="Proteomes" id="UP000800041">
    <property type="component" value="Unassembled WGS sequence"/>
</dbReference>
<dbReference type="EMBL" id="ML977145">
    <property type="protein sequence ID" value="KAF1989382.1"/>
    <property type="molecule type" value="Genomic_DNA"/>
</dbReference>
<sequence>MQRFSFAFVNATVVCGALLGQGLEVWSCSWGGQDFERCHDGPGRRLGSVSLFGEEVLRCNSGTKCSLSCAGWISEQQQQRKVSPRRQGLKAQAIKDS</sequence>
<keyword evidence="3" id="KW-1185">Reference proteome</keyword>